<reference evidence="13 14" key="1">
    <citation type="submission" date="2020-07" db="EMBL/GenBank/DDBJ databases">
        <title>MOT database genomes.</title>
        <authorList>
            <person name="Joseph S."/>
            <person name="Aduse-Opoku J."/>
            <person name="Hashim A."/>
            <person name="Wade W."/>
            <person name="Curtis M."/>
        </authorList>
    </citation>
    <scope>NUCLEOTIDE SEQUENCE [LARGE SCALE GENOMIC DNA]</scope>
    <source>
        <strain evidence="13 14">CIP 106318</strain>
    </source>
</reference>
<keyword evidence="10 11" id="KW-0660">Purine salvage</keyword>
<evidence type="ECO:0000256" key="2">
    <source>
        <dbReference type="ARBA" id="ARBA00003968"/>
    </source>
</evidence>
<dbReference type="EC" id="2.4.2.7" evidence="6 11"/>
<dbReference type="Pfam" id="PF00156">
    <property type="entry name" value="Pribosyltran"/>
    <property type="match status" value="1"/>
</dbReference>
<dbReference type="EMBL" id="JACBYF010000004">
    <property type="protein sequence ID" value="NYS47260.1"/>
    <property type="molecule type" value="Genomic_DNA"/>
</dbReference>
<dbReference type="NCBIfam" id="NF002633">
    <property type="entry name" value="PRK02304.1-2"/>
    <property type="match status" value="1"/>
</dbReference>
<dbReference type="RefSeq" id="WP_179940922.1">
    <property type="nucleotide sequence ID" value="NZ_JACBYF010000004.1"/>
</dbReference>
<dbReference type="InterPro" id="IPR005764">
    <property type="entry name" value="Ade_phspho_trans"/>
</dbReference>
<evidence type="ECO:0000256" key="11">
    <source>
        <dbReference type="HAMAP-Rule" id="MF_00004"/>
    </source>
</evidence>
<dbReference type="InterPro" id="IPR050054">
    <property type="entry name" value="UPRTase/APRTase"/>
</dbReference>
<evidence type="ECO:0000256" key="6">
    <source>
        <dbReference type="ARBA" id="ARBA00011893"/>
    </source>
</evidence>
<keyword evidence="8 11" id="KW-0328">Glycosyltransferase</keyword>
<comment type="caution">
    <text evidence="13">The sequence shown here is derived from an EMBL/GenBank/DDBJ whole genome shotgun (WGS) entry which is preliminary data.</text>
</comment>
<dbReference type="Gene3D" id="3.40.50.2020">
    <property type="match status" value="1"/>
</dbReference>
<dbReference type="CDD" id="cd06223">
    <property type="entry name" value="PRTases_typeI"/>
    <property type="match status" value="1"/>
</dbReference>
<comment type="subunit">
    <text evidence="11">Homodimer.</text>
</comment>
<evidence type="ECO:0000256" key="7">
    <source>
        <dbReference type="ARBA" id="ARBA00022490"/>
    </source>
</evidence>
<evidence type="ECO:0000313" key="14">
    <source>
        <dbReference type="Proteomes" id="UP000531840"/>
    </source>
</evidence>
<protein>
    <recommendedName>
        <fullName evidence="6 11">Adenine phosphoribosyltransferase</fullName>
        <shortName evidence="11">APRT</shortName>
        <ecNumber evidence="6 11">2.4.2.7</ecNumber>
    </recommendedName>
</protein>
<keyword evidence="14" id="KW-1185">Reference proteome</keyword>
<dbReference type="HAMAP" id="MF_00004">
    <property type="entry name" value="Aden_phosphoribosyltr"/>
    <property type="match status" value="1"/>
</dbReference>
<keyword evidence="7 11" id="KW-0963">Cytoplasm</keyword>
<comment type="function">
    <text evidence="2 11">Catalyzes a salvage reaction resulting in the formation of AMP, that is energically less costly than de novo synthesis.</text>
</comment>
<dbReference type="PANTHER" id="PTHR32315">
    <property type="entry name" value="ADENINE PHOSPHORIBOSYLTRANSFERASE"/>
    <property type="match status" value="1"/>
</dbReference>
<dbReference type="NCBIfam" id="TIGR01090">
    <property type="entry name" value="apt"/>
    <property type="match status" value="1"/>
</dbReference>
<comment type="subcellular location">
    <subcellularLocation>
        <location evidence="3 11">Cytoplasm</location>
    </subcellularLocation>
</comment>
<dbReference type="InterPro" id="IPR029057">
    <property type="entry name" value="PRTase-like"/>
</dbReference>
<evidence type="ECO:0000256" key="3">
    <source>
        <dbReference type="ARBA" id="ARBA00004496"/>
    </source>
</evidence>
<name>A0ABX2T229_9BACL</name>
<accession>A0ABX2T229</accession>
<evidence type="ECO:0000256" key="5">
    <source>
        <dbReference type="ARBA" id="ARBA00008391"/>
    </source>
</evidence>
<dbReference type="InterPro" id="IPR000836">
    <property type="entry name" value="PRTase_dom"/>
</dbReference>
<feature type="domain" description="Phosphoribosyltransferase" evidence="12">
    <location>
        <begin position="37"/>
        <end position="163"/>
    </location>
</feature>
<evidence type="ECO:0000256" key="10">
    <source>
        <dbReference type="ARBA" id="ARBA00022726"/>
    </source>
</evidence>
<organism evidence="13 14">
    <name type="scientific">Gemelliphila palaticanis</name>
    <dbReference type="NCBI Taxonomy" id="81950"/>
    <lineage>
        <taxon>Bacteria</taxon>
        <taxon>Bacillati</taxon>
        <taxon>Bacillota</taxon>
        <taxon>Bacilli</taxon>
        <taxon>Bacillales</taxon>
        <taxon>Gemellaceae</taxon>
        <taxon>Gemelliphila</taxon>
    </lineage>
</organism>
<proteinExistence type="inferred from homology"/>
<evidence type="ECO:0000313" key="13">
    <source>
        <dbReference type="EMBL" id="NYS47260.1"/>
    </source>
</evidence>
<evidence type="ECO:0000256" key="8">
    <source>
        <dbReference type="ARBA" id="ARBA00022676"/>
    </source>
</evidence>
<evidence type="ECO:0000256" key="4">
    <source>
        <dbReference type="ARBA" id="ARBA00004659"/>
    </source>
</evidence>
<evidence type="ECO:0000259" key="12">
    <source>
        <dbReference type="Pfam" id="PF00156"/>
    </source>
</evidence>
<comment type="pathway">
    <text evidence="4 11">Purine metabolism; AMP biosynthesis via salvage pathway; AMP from adenine: step 1/1.</text>
</comment>
<dbReference type="Proteomes" id="UP000531840">
    <property type="component" value="Unassembled WGS sequence"/>
</dbReference>
<dbReference type="SUPFAM" id="SSF53271">
    <property type="entry name" value="PRTase-like"/>
    <property type="match status" value="1"/>
</dbReference>
<dbReference type="NCBIfam" id="NF002636">
    <property type="entry name" value="PRK02304.1-5"/>
    <property type="match status" value="1"/>
</dbReference>
<comment type="similarity">
    <text evidence="5 11">Belongs to the purine/pyrimidine phosphoribosyltransferase family.</text>
</comment>
<dbReference type="GO" id="GO:0003999">
    <property type="term" value="F:adenine phosphoribosyltransferase activity"/>
    <property type="evidence" value="ECO:0007669"/>
    <property type="project" value="UniProtKB-EC"/>
</dbReference>
<comment type="catalytic activity">
    <reaction evidence="1 11">
        <text>AMP + diphosphate = 5-phospho-alpha-D-ribose 1-diphosphate + adenine</text>
        <dbReference type="Rhea" id="RHEA:16609"/>
        <dbReference type="ChEBI" id="CHEBI:16708"/>
        <dbReference type="ChEBI" id="CHEBI:33019"/>
        <dbReference type="ChEBI" id="CHEBI:58017"/>
        <dbReference type="ChEBI" id="CHEBI:456215"/>
        <dbReference type="EC" id="2.4.2.7"/>
    </reaction>
</comment>
<evidence type="ECO:0000256" key="1">
    <source>
        <dbReference type="ARBA" id="ARBA00000868"/>
    </source>
</evidence>
<gene>
    <name evidence="11" type="primary">apt</name>
    <name evidence="13" type="ORF">HZY85_03500</name>
</gene>
<evidence type="ECO:0000256" key="9">
    <source>
        <dbReference type="ARBA" id="ARBA00022679"/>
    </source>
</evidence>
<dbReference type="PANTHER" id="PTHR32315:SF3">
    <property type="entry name" value="ADENINE PHOSPHORIBOSYLTRANSFERASE"/>
    <property type="match status" value="1"/>
</dbReference>
<dbReference type="NCBIfam" id="NF002634">
    <property type="entry name" value="PRK02304.1-3"/>
    <property type="match status" value="1"/>
</dbReference>
<keyword evidence="9 11" id="KW-0808">Transferase</keyword>
<sequence>MNLEKYISIVEDWPKEGISFKDITTLMADGEAYKYATDQIVQYAKEKAVDVIVGPEARGFIIGCPVAYSLGVGFVPVRKPNKLPREVISYEYDLEYGTNTLTMHKDAIKPGQKVLITDDLLATGGTIEATIKLVEQLGGEVVGIAFLIELEGLNGLEKLKGYDVRTLLKM</sequence>